<feature type="region of interest" description="Disordered" evidence="7">
    <location>
        <begin position="1"/>
        <end position="22"/>
    </location>
</feature>
<dbReference type="EC" id="2.1.1.198" evidence="6"/>
<keyword evidence="2 6" id="KW-0698">rRNA processing</keyword>
<dbReference type="GO" id="GO:0005737">
    <property type="term" value="C:cytoplasm"/>
    <property type="evidence" value="ECO:0007669"/>
    <property type="project" value="UniProtKB-SubCell"/>
</dbReference>
<dbReference type="InterPro" id="IPR014777">
    <property type="entry name" value="4pyrrole_Mease_sub1"/>
</dbReference>
<accession>D8JXL0</accession>
<dbReference type="InterPro" id="IPR008189">
    <property type="entry name" value="rRNA_ssu_MeTfrase_I"/>
</dbReference>
<dbReference type="Gene3D" id="3.30.950.10">
    <property type="entry name" value="Methyltransferase, Cobalt-precorrin-4 Transmethylase, Domain 2"/>
    <property type="match status" value="1"/>
</dbReference>
<dbReference type="Pfam" id="PF00590">
    <property type="entry name" value="TP_methylase"/>
    <property type="match status" value="1"/>
</dbReference>
<keyword evidence="4 6" id="KW-0808">Transferase</keyword>
<proteinExistence type="inferred from homology"/>
<comment type="catalytic activity">
    <reaction evidence="6">
        <text>cytidine(1402) in 16S rRNA + S-adenosyl-L-methionine = 2'-O-methylcytidine(1402) in 16S rRNA + S-adenosyl-L-homocysteine + H(+)</text>
        <dbReference type="Rhea" id="RHEA:42924"/>
        <dbReference type="Rhea" id="RHEA-COMP:10285"/>
        <dbReference type="Rhea" id="RHEA-COMP:10286"/>
        <dbReference type="ChEBI" id="CHEBI:15378"/>
        <dbReference type="ChEBI" id="CHEBI:57856"/>
        <dbReference type="ChEBI" id="CHEBI:59789"/>
        <dbReference type="ChEBI" id="CHEBI:74495"/>
        <dbReference type="ChEBI" id="CHEBI:82748"/>
        <dbReference type="EC" id="2.1.1.198"/>
    </reaction>
</comment>
<evidence type="ECO:0000259" key="8">
    <source>
        <dbReference type="Pfam" id="PF00590"/>
    </source>
</evidence>
<evidence type="ECO:0000313" key="10">
    <source>
        <dbReference type="Proteomes" id="UP000002033"/>
    </source>
</evidence>
<evidence type="ECO:0000256" key="7">
    <source>
        <dbReference type="SAM" id="MobiDB-lite"/>
    </source>
</evidence>
<dbReference type="RefSeq" id="WP_013217350.1">
    <property type="nucleotide sequence ID" value="NC_014313.1"/>
</dbReference>
<dbReference type="InterPro" id="IPR000878">
    <property type="entry name" value="4pyrrol_Mease"/>
</dbReference>
<dbReference type="Gene3D" id="3.40.1010.10">
    <property type="entry name" value="Cobalt-precorrin-4 Transmethylase, Domain 1"/>
    <property type="match status" value="1"/>
</dbReference>
<comment type="similarity">
    <text evidence="6">Belongs to the methyltransferase superfamily. RsmI family.</text>
</comment>
<evidence type="ECO:0000313" key="9">
    <source>
        <dbReference type="EMBL" id="ADJ25191.1"/>
    </source>
</evidence>
<comment type="subcellular location">
    <subcellularLocation>
        <location evidence="6">Cytoplasm</location>
    </subcellularLocation>
</comment>
<evidence type="ECO:0000256" key="5">
    <source>
        <dbReference type="ARBA" id="ARBA00022691"/>
    </source>
</evidence>
<dbReference type="SUPFAM" id="SSF53790">
    <property type="entry name" value="Tetrapyrrole methylase"/>
    <property type="match status" value="1"/>
</dbReference>
<keyword evidence="1 6" id="KW-0963">Cytoplasm</keyword>
<feature type="compositionally biased region" description="Polar residues" evidence="7">
    <location>
        <begin position="12"/>
        <end position="21"/>
    </location>
</feature>
<reference evidence="10" key="1">
    <citation type="journal article" date="2011" name="J. Bacteriol.">
        <title>Genome sequences of eight morphologically diverse alphaproteobacteria.</title>
        <authorList>
            <consortium name="US DOE Joint Genome Institute"/>
            <person name="Brown P.J."/>
            <person name="Kysela D.T."/>
            <person name="Buechlein A."/>
            <person name="Hemmerich C."/>
            <person name="Brun Y.V."/>
        </authorList>
    </citation>
    <scope>NUCLEOTIDE SEQUENCE [LARGE SCALE GENOMIC DNA]</scope>
    <source>
        <strain evidence="10">ATCC 51888 / DSM 1869 / NCIB 11706 / TK 0415</strain>
    </source>
</reference>
<dbReference type="Proteomes" id="UP000002033">
    <property type="component" value="Chromosome"/>
</dbReference>
<dbReference type="HOGENOM" id="CLU_044779_0_0_5"/>
<dbReference type="NCBIfam" id="TIGR00096">
    <property type="entry name" value="16S rRNA (cytidine(1402)-2'-O)-methyltransferase"/>
    <property type="match status" value="1"/>
</dbReference>
<dbReference type="CDD" id="cd11648">
    <property type="entry name" value="RsmI"/>
    <property type="match status" value="1"/>
</dbReference>
<keyword evidence="5 6" id="KW-0949">S-adenosyl-L-methionine</keyword>
<dbReference type="PIRSF" id="PIRSF005917">
    <property type="entry name" value="MTase_YraL"/>
    <property type="match status" value="1"/>
</dbReference>
<dbReference type="GO" id="GO:0070677">
    <property type="term" value="F:rRNA (cytosine-2'-O-)-methyltransferase activity"/>
    <property type="evidence" value="ECO:0007669"/>
    <property type="project" value="UniProtKB-UniRule"/>
</dbReference>
<dbReference type="InterPro" id="IPR035996">
    <property type="entry name" value="4pyrrol_Methylase_sf"/>
</dbReference>
<name>D8JXL0_HYPDA</name>
<dbReference type="FunFam" id="3.30.950.10:FF:000002">
    <property type="entry name" value="Ribosomal RNA small subunit methyltransferase I"/>
    <property type="match status" value="1"/>
</dbReference>
<evidence type="ECO:0000256" key="2">
    <source>
        <dbReference type="ARBA" id="ARBA00022552"/>
    </source>
</evidence>
<evidence type="ECO:0000256" key="6">
    <source>
        <dbReference type="HAMAP-Rule" id="MF_01877"/>
    </source>
</evidence>
<feature type="compositionally biased region" description="Basic and acidic residues" evidence="7">
    <location>
        <begin position="1"/>
        <end position="11"/>
    </location>
</feature>
<dbReference type="PROSITE" id="PS01296">
    <property type="entry name" value="RSMI"/>
    <property type="match status" value="1"/>
</dbReference>
<dbReference type="PANTHER" id="PTHR46111:SF1">
    <property type="entry name" value="RIBOSOMAL RNA SMALL SUBUNIT METHYLTRANSFERASE I"/>
    <property type="match status" value="1"/>
</dbReference>
<evidence type="ECO:0000256" key="4">
    <source>
        <dbReference type="ARBA" id="ARBA00022679"/>
    </source>
</evidence>
<organism evidence="9 10">
    <name type="scientific">Hyphomicrobium denitrificans (strain ATCC 51888 / DSM 1869 / NCIMB 11706 / TK 0415)</name>
    <dbReference type="NCBI Taxonomy" id="582899"/>
    <lineage>
        <taxon>Bacteria</taxon>
        <taxon>Pseudomonadati</taxon>
        <taxon>Pseudomonadota</taxon>
        <taxon>Alphaproteobacteria</taxon>
        <taxon>Hyphomicrobiales</taxon>
        <taxon>Hyphomicrobiaceae</taxon>
        <taxon>Hyphomicrobium</taxon>
    </lineage>
</organism>
<comment type="function">
    <text evidence="6">Catalyzes the 2'-O-methylation of the ribose of cytidine 1402 (C1402) in 16S rRNA.</text>
</comment>
<dbReference type="FunFam" id="3.40.1010.10:FF:000007">
    <property type="entry name" value="Ribosomal RNA small subunit methyltransferase I"/>
    <property type="match status" value="1"/>
</dbReference>
<dbReference type="HAMAP" id="MF_01877">
    <property type="entry name" value="16SrRNA_methyltr_I"/>
    <property type="match status" value="1"/>
</dbReference>
<evidence type="ECO:0000256" key="1">
    <source>
        <dbReference type="ARBA" id="ARBA00022490"/>
    </source>
</evidence>
<protein>
    <recommendedName>
        <fullName evidence="6">Ribosomal RNA small subunit methyltransferase I</fullName>
        <ecNumber evidence="6">2.1.1.198</ecNumber>
    </recommendedName>
    <alternativeName>
        <fullName evidence="6">16S rRNA 2'-O-ribose C1402 methyltransferase</fullName>
    </alternativeName>
    <alternativeName>
        <fullName evidence="6">rRNA (cytidine-2'-O-)-methyltransferase RsmI</fullName>
    </alternativeName>
</protein>
<dbReference type="InterPro" id="IPR014776">
    <property type="entry name" value="4pyrrole_Mease_sub2"/>
</dbReference>
<dbReference type="STRING" id="582899.Hden_3398"/>
<dbReference type="OrthoDB" id="9809084at2"/>
<dbReference type="PANTHER" id="PTHR46111">
    <property type="entry name" value="RIBOSOMAL RNA SMALL SUBUNIT METHYLTRANSFERASE I"/>
    <property type="match status" value="1"/>
</dbReference>
<feature type="domain" description="Tetrapyrrole methylase" evidence="8">
    <location>
        <begin position="42"/>
        <end position="240"/>
    </location>
</feature>
<evidence type="ECO:0000256" key="3">
    <source>
        <dbReference type="ARBA" id="ARBA00022603"/>
    </source>
</evidence>
<keyword evidence="3 6" id="KW-0489">Methyltransferase</keyword>
<dbReference type="KEGG" id="hdn:Hden_3398"/>
<dbReference type="EMBL" id="CP002083">
    <property type="protein sequence ID" value="ADJ25191.1"/>
    <property type="molecule type" value="Genomic_DNA"/>
</dbReference>
<dbReference type="InterPro" id="IPR018063">
    <property type="entry name" value="SAM_MeTrfase_RsmI_CS"/>
</dbReference>
<dbReference type="AlphaFoldDB" id="D8JXL0"/>
<gene>
    <name evidence="6" type="primary">rsmI</name>
    <name evidence="9" type="ordered locus">Hden_3398</name>
</gene>
<keyword evidence="10" id="KW-1185">Reference proteome</keyword>
<dbReference type="eggNOG" id="COG0313">
    <property type="taxonomic scope" value="Bacteria"/>
</dbReference>
<sequence>MLVSRDPKPADRQQNPAQTSKVADRAREALEDLAGAPLASGIYLVATPIGNLADITLRALAVLSRADIVYCEDTRHSAKLLQHYSIAAKTLPLHEHNEDREIERVLSEAEAGKRIAIISDAGTPLLSDPGFRLVRTAASRGIRVTSIPGASAVLTALTTSGLPTDAFFFAGFLPPKQAARRTRLAEIANIPSSLVIFEAPHRVQEALADMADVLGNRAAVVARELTKLHETIARGTLSALADDFAGSVLKGEIVIVIGPAEPQVVSDDAISTRLDEVLGAMSLKDAAKTIAGELGVPKSRVYALGVKAKDESP</sequence>